<dbReference type="eggNOG" id="COG4412">
    <property type="taxonomic scope" value="Bacteria"/>
</dbReference>
<evidence type="ECO:0000313" key="4">
    <source>
        <dbReference type="Proteomes" id="UP000016570"/>
    </source>
</evidence>
<dbReference type="STRING" id="1219065.VPR01S_15_00520"/>
<dbReference type="Proteomes" id="UP000016570">
    <property type="component" value="Unassembled WGS sequence"/>
</dbReference>
<dbReference type="SUPFAM" id="SSF55486">
    <property type="entry name" value="Metalloproteases ('zincins'), catalytic domain"/>
    <property type="match status" value="1"/>
</dbReference>
<accession>U3BFQ4</accession>
<sequence>MASTGFEPGLSFPLEKEYACSSTGKVGAEQAREVLEQLLQNLNVDHKQASQYLFINQVSGFNSHHFLFTLQKDNVPVHGQDVILSLNDQCELFRYQYQVDLPLNPPEASGSVVTSADEAVSQTKLQLDTERSPISGLIKLRSSLLTMRSEDGETLTLTVDRDAITAIPIYRWIKGQLVLGYYVTVPLNGPQGNLEMFISSVDGRASGFYYQAKIANSTPLVSPLEFKWLGYGDDPSEQLGNLFTPSFWTEQPGQVPKTLPLKSLSEPESSYTQFYSNQDFHWWGHSLNADYAQFWNAASEVSRYQIPAILTNMQAIHDGFSYAAETLSYDFIGEHKVGLMLTDSDIRFDKYLPDFDLIAVGKSDCLGPTYDPAITYHEQGHALFRRLKLQGAPVGMAITPINGAINEAFADYWASTQLSRNSDWNELLGNLRLDLCGKAVRDYNVPEQDYFAGYETNVSSAHSKVSSEYGTVATETLLAAPLYRARKAIAQNAFLNNDIELVNRYGEDPAAALADQIVLEAFLGLSMHQQYQETAFAVYQSAKRLDATGIAAAVFRQQLTNVNLLPRDVSPESRTAFVSPQTQSADVAIISRDESEANTKVELALNDLPATIVDLEPGKKQQEWLAAPAMQCFQFNTASLKLTHTLSDNSVVQKRDYDMALVGGNPLLSLAGREVERYQWHFTLPDTINNNANQRLLVRTKGNGGAYVEMQRIGHSDVVRLNRMTDHLGRVWYSQAEPVTLSDGDWQINSSNISQADLYLLECIPEFNIQIRGELKENSRIQATAMHGFDLLDNVQWQIVGLPESKMSGNTFSYTLPNWKQSQDITLEATLDFSGASRMASKTVTVNAVNDPASFTLQVPAQSNESENVTFKVAELSDAEGIDTLQTLWLVDGEIIGEGETVQWMTPSVATDTRFQVTVKVIDRDDVSSVTEKQAEIMVNHVNRAPTIALQGKSVKQGETLILIPVLSDEDHEVADLKLTWTVTTGEGQQTFHTQTLNYPVAADHVGNIDVEVVVSDGLAQANASATIPVIAVNKAPQLALMGADSAQADSWVKVVAEVQDETPDGVILNWQVTPGIEWQRTGPSTIRVRTPKTSKPGAIDVQVTADDGEFSVSAHHNIRWDAYLNAAPEVQIDGVHHAAFGQRVSLTAVAYDDDNWPQPLSYTWRQESGPESQFMASGNVLNFNVSENMANAKLVFVATVSDGQNQSSVKHAVSIGAVPKPAIVVKPFEKTRGELETITLDASESLPARGKALSYQWEQVSGPALVDFDSQTARARLTLPEVNKNGVIELELTVLEDGETSSQRFTIEVRNRGPKARPVTAPIPVEVDQTDEQTSLVTIDAASIVELEEDVDYQYFWRKTQGAEVTWVERESRYLKVRLAGADAQRLRRAQQDDASLVQLLGFELDLTTPEQGVRTYGVEVEVTQTAQSDDTDTPAQPKPPVITDTPVSSGGGGGGGSLGVGSLLALLLLRRRKK</sequence>
<dbReference type="Gene3D" id="2.60.40.10">
    <property type="entry name" value="Immunoglobulins"/>
    <property type="match status" value="2"/>
</dbReference>
<dbReference type="Pfam" id="PF22352">
    <property type="entry name" value="K319L-like_PKD"/>
    <property type="match status" value="1"/>
</dbReference>
<keyword evidence="2" id="KW-1133">Transmembrane helix</keyword>
<evidence type="ECO:0000313" key="3">
    <source>
        <dbReference type="EMBL" id="GAD68534.1"/>
    </source>
</evidence>
<protein>
    <submittedName>
        <fullName evidence="3">Uncharacterized protein</fullName>
    </submittedName>
</protein>
<evidence type="ECO:0000256" key="2">
    <source>
        <dbReference type="SAM" id="Phobius"/>
    </source>
</evidence>
<feature type="transmembrane region" description="Helical" evidence="2">
    <location>
        <begin position="1452"/>
        <end position="1471"/>
    </location>
</feature>
<proteinExistence type="predicted"/>
<dbReference type="EMBL" id="BATJ01000015">
    <property type="protein sequence ID" value="GAD68534.1"/>
    <property type="molecule type" value="Genomic_DNA"/>
</dbReference>
<keyword evidence="2" id="KW-0472">Membrane</keyword>
<name>U3BFQ4_VIBPR</name>
<feature type="region of interest" description="Disordered" evidence="1">
    <location>
        <begin position="1426"/>
        <end position="1462"/>
    </location>
</feature>
<dbReference type="InterPro" id="IPR013783">
    <property type="entry name" value="Ig-like_fold"/>
</dbReference>
<comment type="caution">
    <text evidence="3">The sequence shown here is derived from an EMBL/GenBank/DDBJ whole genome shotgun (WGS) entry which is preliminary data.</text>
</comment>
<keyword evidence="2" id="KW-0812">Transmembrane</keyword>
<reference evidence="3 4" key="1">
    <citation type="submission" date="2013-09" db="EMBL/GenBank/DDBJ databases">
        <title>Whole genome shotgun sequence of Vibrio proteolyticus NBRC 13287.</title>
        <authorList>
            <person name="Isaki S."/>
            <person name="Hosoyama A."/>
            <person name="Numata M."/>
            <person name="Hashimoto M."/>
            <person name="Hosoyama Y."/>
            <person name="Tsuchikane K."/>
            <person name="Noguchi M."/>
            <person name="Hirakata S."/>
            <person name="Ichikawa N."/>
            <person name="Ohji S."/>
            <person name="Yamazoe A."/>
            <person name="Fujita N."/>
        </authorList>
    </citation>
    <scope>NUCLEOTIDE SEQUENCE [LARGE SCALE GENOMIC DNA]</scope>
    <source>
        <strain evidence="3 4">NBRC 13287</strain>
    </source>
</reference>
<feature type="compositionally biased region" description="Gly residues" evidence="1">
    <location>
        <begin position="1451"/>
        <end position="1461"/>
    </location>
</feature>
<gene>
    <name evidence="3" type="ORF">VPR01S_15_00520</name>
</gene>
<organism evidence="3 4">
    <name type="scientific">Vibrio proteolyticus NBRC 13287</name>
    <dbReference type="NCBI Taxonomy" id="1219065"/>
    <lineage>
        <taxon>Bacteria</taxon>
        <taxon>Pseudomonadati</taxon>
        <taxon>Pseudomonadota</taxon>
        <taxon>Gammaproteobacteria</taxon>
        <taxon>Vibrionales</taxon>
        <taxon>Vibrionaceae</taxon>
        <taxon>Vibrio</taxon>
    </lineage>
</organism>
<keyword evidence="4" id="KW-1185">Reference proteome</keyword>
<evidence type="ECO:0000256" key="1">
    <source>
        <dbReference type="SAM" id="MobiDB-lite"/>
    </source>
</evidence>